<dbReference type="AlphaFoldDB" id="A0A239JVF2"/>
<name>A0A239JVF2_9RHOB</name>
<dbReference type="InterPro" id="IPR002035">
    <property type="entry name" value="VWF_A"/>
</dbReference>
<dbReference type="Gene3D" id="3.40.50.410">
    <property type="entry name" value="von Willebrand factor, type A domain"/>
    <property type="match status" value="1"/>
</dbReference>
<dbReference type="PANTHER" id="PTHR22550:SF18">
    <property type="entry name" value="VWFA DOMAIN-CONTAINING PROTEIN"/>
    <property type="match status" value="1"/>
</dbReference>
<evidence type="ECO:0000256" key="1">
    <source>
        <dbReference type="SAM" id="Phobius"/>
    </source>
</evidence>
<gene>
    <name evidence="3" type="ORF">SAMN05421757_10678</name>
</gene>
<dbReference type="SUPFAM" id="SSF53300">
    <property type="entry name" value="vWA-like"/>
    <property type="match status" value="1"/>
</dbReference>
<dbReference type="RefSeq" id="WP_089234030.1">
    <property type="nucleotide sequence ID" value="NZ_FZOY01000006.1"/>
</dbReference>
<keyword evidence="1" id="KW-1133">Transmembrane helix</keyword>
<dbReference type="SMART" id="SM00327">
    <property type="entry name" value="VWA"/>
    <property type="match status" value="1"/>
</dbReference>
<keyword evidence="1" id="KW-0472">Membrane</keyword>
<proteinExistence type="predicted"/>
<sequence>MTLALAFPWALLLLPAPWFVWRFAPPHRERTPGIRIPFFRQIAEASGLEPQAGAQVLRRRRLQTLAAILCWGLVVLGLARPELLGQKTEIDKAARDMVLAVDISGSMDARDMPGEDGTPQQRLQVVKDVVGDFIEARDGDRIALIVFGSRAFVQTPFTEDLASVRHLLDTTQVGMAGPHTAIGDAIGLSIRTFEASEVDQRLLVLLSDGADTASRMSPINAAAIADQEGVTIYTIGVGDPKGAGEDKVDLDALEAIARRAGGAFYYATDGAGLEEIYAEIDALNPRVTETISFQPKQPLAWIAFAAAALVATLSLAWLSLVTARRAA</sequence>
<dbReference type="InterPro" id="IPR036465">
    <property type="entry name" value="vWFA_dom_sf"/>
</dbReference>
<organism evidence="3 4">
    <name type="scientific">Tropicimonas sediminicola</name>
    <dbReference type="NCBI Taxonomy" id="1031541"/>
    <lineage>
        <taxon>Bacteria</taxon>
        <taxon>Pseudomonadati</taxon>
        <taxon>Pseudomonadota</taxon>
        <taxon>Alphaproteobacteria</taxon>
        <taxon>Rhodobacterales</taxon>
        <taxon>Roseobacteraceae</taxon>
        <taxon>Tropicimonas</taxon>
    </lineage>
</organism>
<dbReference type="InterPro" id="IPR050768">
    <property type="entry name" value="UPF0353/GerABKA_families"/>
</dbReference>
<dbReference type="EMBL" id="FZOY01000006">
    <property type="protein sequence ID" value="SNT09522.1"/>
    <property type="molecule type" value="Genomic_DNA"/>
</dbReference>
<protein>
    <submittedName>
        <fullName evidence="3">Ca-activated chloride channel family protein</fullName>
    </submittedName>
</protein>
<evidence type="ECO:0000313" key="3">
    <source>
        <dbReference type="EMBL" id="SNT09522.1"/>
    </source>
</evidence>
<feature type="domain" description="VWFA" evidence="2">
    <location>
        <begin position="96"/>
        <end position="280"/>
    </location>
</feature>
<keyword evidence="4" id="KW-1185">Reference proteome</keyword>
<dbReference type="Pfam" id="PF00092">
    <property type="entry name" value="VWA"/>
    <property type="match status" value="1"/>
</dbReference>
<dbReference type="PANTHER" id="PTHR22550">
    <property type="entry name" value="SPORE GERMINATION PROTEIN"/>
    <property type="match status" value="1"/>
</dbReference>
<reference evidence="3 4" key="1">
    <citation type="submission" date="2017-06" db="EMBL/GenBank/DDBJ databases">
        <authorList>
            <person name="Kim H.J."/>
            <person name="Triplett B.A."/>
        </authorList>
    </citation>
    <scope>NUCLEOTIDE SEQUENCE [LARGE SCALE GENOMIC DNA]</scope>
    <source>
        <strain evidence="3 4">DSM 29339</strain>
    </source>
</reference>
<evidence type="ECO:0000313" key="4">
    <source>
        <dbReference type="Proteomes" id="UP000198426"/>
    </source>
</evidence>
<dbReference type="OrthoDB" id="6206554at2"/>
<dbReference type="PROSITE" id="PS50234">
    <property type="entry name" value="VWFA"/>
    <property type="match status" value="1"/>
</dbReference>
<keyword evidence="1" id="KW-0812">Transmembrane</keyword>
<accession>A0A239JVF2</accession>
<dbReference type="Proteomes" id="UP000198426">
    <property type="component" value="Unassembled WGS sequence"/>
</dbReference>
<feature type="transmembrane region" description="Helical" evidence="1">
    <location>
        <begin position="299"/>
        <end position="321"/>
    </location>
</feature>
<evidence type="ECO:0000259" key="2">
    <source>
        <dbReference type="PROSITE" id="PS50234"/>
    </source>
</evidence>